<dbReference type="SUPFAM" id="SSF46785">
    <property type="entry name" value="Winged helix' DNA-binding domain"/>
    <property type="match status" value="1"/>
</dbReference>
<dbReference type="InterPro" id="IPR036390">
    <property type="entry name" value="WH_DNA-bd_sf"/>
</dbReference>
<dbReference type="CDD" id="cd05466">
    <property type="entry name" value="PBP2_LTTR_substrate"/>
    <property type="match status" value="1"/>
</dbReference>
<dbReference type="PANTHER" id="PTHR30126">
    <property type="entry name" value="HTH-TYPE TRANSCRIPTIONAL REGULATOR"/>
    <property type="match status" value="1"/>
</dbReference>
<keyword evidence="7" id="KW-1185">Reference proteome</keyword>
<sequence length="293" mass="32202">MELSWLDDFQALVETGNFNRAAEARLLTQPAFSRRIRALEDWIGAPLFDRSTHRIGLTPAGAAFRPLAEDIARRLAHSREAVRQAAGAAATTLKFAATHALSLTFFPTWLRALEEKGHVGPIQLTSDTMRGCEQAMRQGEAQFLLCHHHPAVPTPLEATHFRSVAVGRDRLLPVSLPGRHIMPGTADAPLPLLSYTPESALGWIVQAALSGREDRPHLETVFTAHLATVLLAMVRDGRGIAWLPRSLIERELESGSLARAGDEAWDVEVDIHLFRTRARLGPAAEAFWAALES</sequence>
<dbReference type="Gene3D" id="3.40.190.10">
    <property type="entry name" value="Periplasmic binding protein-like II"/>
    <property type="match status" value="2"/>
</dbReference>
<evidence type="ECO:0000259" key="5">
    <source>
        <dbReference type="PROSITE" id="PS50931"/>
    </source>
</evidence>
<dbReference type="Pfam" id="PF03466">
    <property type="entry name" value="LysR_substrate"/>
    <property type="match status" value="1"/>
</dbReference>
<name>A0A154VYC2_9PROT</name>
<evidence type="ECO:0000313" key="7">
    <source>
        <dbReference type="Proteomes" id="UP000076400"/>
    </source>
</evidence>
<dbReference type="Pfam" id="PF00126">
    <property type="entry name" value="HTH_1"/>
    <property type="match status" value="1"/>
</dbReference>
<comment type="similarity">
    <text evidence="1">Belongs to the LysR transcriptional regulatory family.</text>
</comment>
<evidence type="ECO:0000256" key="3">
    <source>
        <dbReference type="ARBA" id="ARBA00023125"/>
    </source>
</evidence>
<accession>A0A154VYC2</accession>
<organism evidence="6 7">
    <name type="scientific">Oceanibaculum pacificum</name>
    <dbReference type="NCBI Taxonomy" id="580166"/>
    <lineage>
        <taxon>Bacteria</taxon>
        <taxon>Pseudomonadati</taxon>
        <taxon>Pseudomonadota</taxon>
        <taxon>Alphaproteobacteria</taxon>
        <taxon>Rhodospirillales</taxon>
        <taxon>Oceanibaculaceae</taxon>
        <taxon>Oceanibaculum</taxon>
    </lineage>
</organism>
<comment type="caution">
    <text evidence="6">The sequence shown here is derived from an EMBL/GenBank/DDBJ whole genome shotgun (WGS) entry which is preliminary data.</text>
</comment>
<keyword evidence="2" id="KW-0805">Transcription regulation</keyword>
<dbReference type="AlphaFoldDB" id="A0A154VYC2"/>
<dbReference type="GO" id="GO:0003700">
    <property type="term" value="F:DNA-binding transcription factor activity"/>
    <property type="evidence" value="ECO:0007669"/>
    <property type="project" value="InterPro"/>
</dbReference>
<dbReference type="Gene3D" id="1.10.10.10">
    <property type="entry name" value="Winged helix-like DNA-binding domain superfamily/Winged helix DNA-binding domain"/>
    <property type="match status" value="1"/>
</dbReference>
<evidence type="ECO:0000256" key="1">
    <source>
        <dbReference type="ARBA" id="ARBA00009437"/>
    </source>
</evidence>
<dbReference type="RefSeq" id="WP_067557549.1">
    <property type="nucleotide sequence ID" value="NZ_LPXN01000123.1"/>
</dbReference>
<dbReference type="PRINTS" id="PR00039">
    <property type="entry name" value="HTHLYSR"/>
</dbReference>
<evidence type="ECO:0000313" key="6">
    <source>
        <dbReference type="EMBL" id="KZD06342.1"/>
    </source>
</evidence>
<dbReference type="EMBL" id="LPXN01000123">
    <property type="protein sequence ID" value="KZD06342.1"/>
    <property type="molecule type" value="Genomic_DNA"/>
</dbReference>
<dbReference type="InterPro" id="IPR000847">
    <property type="entry name" value="LysR_HTH_N"/>
</dbReference>
<protein>
    <submittedName>
        <fullName evidence="6">LysR family transcriptional regulator</fullName>
    </submittedName>
</protein>
<keyword evidence="3" id="KW-0238">DNA-binding</keyword>
<dbReference type="OrthoDB" id="528082at2"/>
<proteinExistence type="inferred from homology"/>
<evidence type="ECO:0000256" key="4">
    <source>
        <dbReference type="ARBA" id="ARBA00023163"/>
    </source>
</evidence>
<gene>
    <name evidence="6" type="ORF">AUP43_10885</name>
</gene>
<keyword evidence="4" id="KW-0804">Transcription</keyword>
<dbReference type="GO" id="GO:0000976">
    <property type="term" value="F:transcription cis-regulatory region binding"/>
    <property type="evidence" value="ECO:0007669"/>
    <property type="project" value="TreeGrafter"/>
</dbReference>
<dbReference type="SUPFAM" id="SSF53850">
    <property type="entry name" value="Periplasmic binding protein-like II"/>
    <property type="match status" value="1"/>
</dbReference>
<dbReference type="PROSITE" id="PS50931">
    <property type="entry name" value="HTH_LYSR"/>
    <property type="match status" value="1"/>
</dbReference>
<dbReference type="STRING" id="580166.AUP43_10885"/>
<reference evidence="6 7" key="1">
    <citation type="submission" date="2015-12" db="EMBL/GenBank/DDBJ databases">
        <title>Genome sequence of Oceanibaculum pacificum MCCC 1A02656.</title>
        <authorList>
            <person name="Lu L."/>
            <person name="Lai Q."/>
            <person name="Shao Z."/>
            <person name="Qian P."/>
        </authorList>
    </citation>
    <scope>NUCLEOTIDE SEQUENCE [LARGE SCALE GENOMIC DNA]</scope>
    <source>
        <strain evidence="6 7">MCCC 1A02656</strain>
    </source>
</reference>
<dbReference type="Proteomes" id="UP000076400">
    <property type="component" value="Unassembled WGS sequence"/>
</dbReference>
<dbReference type="InterPro" id="IPR036388">
    <property type="entry name" value="WH-like_DNA-bd_sf"/>
</dbReference>
<dbReference type="PANTHER" id="PTHR30126:SF2">
    <property type="entry name" value="HTH-TYPE TRANSCRIPTIONAL REGULATOR YJIE"/>
    <property type="match status" value="1"/>
</dbReference>
<feature type="domain" description="HTH lysR-type" evidence="5">
    <location>
        <begin position="1"/>
        <end position="58"/>
    </location>
</feature>
<dbReference type="InterPro" id="IPR005119">
    <property type="entry name" value="LysR_subst-bd"/>
</dbReference>
<evidence type="ECO:0000256" key="2">
    <source>
        <dbReference type="ARBA" id="ARBA00023015"/>
    </source>
</evidence>